<dbReference type="CDD" id="cd00067">
    <property type="entry name" value="GAL4"/>
    <property type="match status" value="1"/>
</dbReference>
<dbReference type="Pfam" id="PF00172">
    <property type="entry name" value="Zn_clus"/>
    <property type="match status" value="1"/>
</dbReference>
<evidence type="ECO:0000313" key="5">
    <source>
        <dbReference type="Proteomes" id="UP001212411"/>
    </source>
</evidence>
<keyword evidence="2" id="KW-0539">Nucleus</keyword>
<dbReference type="AlphaFoldDB" id="A0AAE9WFC4"/>
<accession>A0AAE9WFC4</accession>
<dbReference type="InterPro" id="IPR036864">
    <property type="entry name" value="Zn2-C6_fun-type_DNA-bd_sf"/>
</dbReference>
<dbReference type="InterPro" id="IPR001138">
    <property type="entry name" value="Zn2Cys6_DnaBD"/>
</dbReference>
<dbReference type="PROSITE" id="PS00463">
    <property type="entry name" value="ZN2_CY6_FUNGAL_1"/>
    <property type="match status" value="1"/>
</dbReference>
<dbReference type="GO" id="GO:0008270">
    <property type="term" value="F:zinc ion binding"/>
    <property type="evidence" value="ECO:0007669"/>
    <property type="project" value="InterPro"/>
</dbReference>
<evidence type="ECO:0000256" key="1">
    <source>
        <dbReference type="ARBA" id="ARBA00022723"/>
    </source>
</evidence>
<dbReference type="PANTHER" id="PTHR31668">
    <property type="entry name" value="GLUCOSE TRANSPORT TRANSCRIPTION REGULATOR RGT1-RELATED-RELATED"/>
    <property type="match status" value="1"/>
</dbReference>
<feature type="domain" description="Zn(2)-C6 fungal-type" evidence="3">
    <location>
        <begin position="21"/>
        <end position="53"/>
    </location>
</feature>
<dbReference type="Pfam" id="PF04082">
    <property type="entry name" value="Fungal_trans"/>
    <property type="match status" value="1"/>
</dbReference>
<evidence type="ECO:0000259" key="3">
    <source>
        <dbReference type="PROSITE" id="PS50048"/>
    </source>
</evidence>
<dbReference type="GO" id="GO:0001080">
    <property type="term" value="P:nitrogen catabolite activation of transcription from RNA polymerase II promoter"/>
    <property type="evidence" value="ECO:0007669"/>
    <property type="project" value="TreeGrafter"/>
</dbReference>
<dbReference type="Proteomes" id="UP001212411">
    <property type="component" value="Chromosome 3"/>
</dbReference>
<dbReference type="GeneID" id="80878181"/>
<dbReference type="PANTHER" id="PTHR31668:SF4">
    <property type="entry name" value="TRANSCRIPTIONAL ACTIVATOR PROTEIN DAL81"/>
    <property type="match status" value="1"/>
</dbReference>
<name>A0AAE9WFC4_9SCHI</name>
<reference evidence="4 5" key="1">
    <citation type="journal article" date="2023" name="G3 (Bethesda)">
        <title>A high-quality reference genome for the fission yeast Schizosaccharomyces osmophilus.</title>
        <authorList>
            <person name="Jia G.S."/>
            <person name="Zhang W.C."/>
            <person name="Liang Y."/>
            <person name="Liu X.H."/>
            <person name="Rhind N."/>
            <person name="Pidoux A."/>
            <person name="Brysch-Herzberg M."/>
            <person name="Du L.L."/>
        </authorList>
    </citation>
    <scope>NUCLEOTIDE SEQUENCE [LARGE SCALE GENOMIC DNA]</scope>
    <source>
        <strain evidence="4 5">CBS 15793</strain>
    </source>
</reference>
<dbReference type="InterPro" id="IPR007219">
    <property type="entry name" value="XnlR_reg_dom"/>
</dbReference>
<organism evidence="4 5">
    <name type="scientific">Schizosaccharomyces osmophilus</name>
    <dbReference type="NCBI Taxonomy" id="2545709"/>
    <lineage>
        <taxon>Eukaryota</taxon>
        <taxon>Fungi</taxon>
        <taxon>Dikarya</taxon>
        <taxon>Ascomycota</taxon>
        <taxon>Taphrinomycotina</taxon>
        <taxon>Schizosaccharomycetes</taxon>
        <taxon>Schizosaccharomycetales</taxon>
        <taxon>Schizosaccharomycetaceae</taxon>
        <taxon>Schizosaccharomyces</taxon>
    </lineage>
</organism>
<dbReference type="PROSITE" id="PS50048">
    <property type="entry name" value="ZN2_CY6_FUNGAL_2"/>
    <property type="match status" value="1"/>
</dbReference>
<proteinExistence type="predicted"/>
<keyword evidence="5" id="KW-1185">Reference proteome</keyword>
<dbReference type="RefSeq" id="XP_056039629.1">
    <property type="nucleotide sequence ID" value="XM_056183492.1"/>
</dbReference>
<dbReference type="SUPFAM" id="SSF57701">
    <property type="entry name" value="Zn2/Cys6 DNA-binding domain"/>
    <property type="match status" value="1"/>
</dbReference>
<dbReference type="GO" id="GO:0006351">
    <property type="term" value="P:DNA-templated transcription"/>
    <property type="evidence" value="ECO:0007669"/>
    <property type="project" value="InterPro"/>
</dbReference>
<protein>
    <submittedName>
        <fullName evidence="4">DNA-binding transcription factor</fullName>
    </submittedName>
</protein>
<dbReference type="GO" id="GO:0003677">
    <property type="term" value="F:DNA binding"/>
    <property type="evidence" value="ECO:0007669"/>
    <property type="project" value="UniProtKB-KW"/>
</dbReference>
<gene>
    <name evidence="4" type="ORF">SOMG_04713</name>
</gene>
<dbReference type="InterPro" id="IPR050797">
    <property type="entry name" value="Carb_Metab_Trans_Reg"/>
</dbReference>
<dbReference type="CDD" id="cd12148">
    <property type="entry name" value="fungal_TF_MHR"/>
    <property type="match status" value="1"/>
</dbReference>
<dbReference type="Gene3D" id="4.10.240.10">
    <property type="entry name" value="Zn(2)-C6 fungal-type DNA-binding domain"/>
    <property type="match status" value="1"/>
</dbReference>
<evidence type="ECO:0000313" key="4">
    <source>
        <dbReference type="EMBL" id="WBW75386.1"/>
    </source>
</evidence>
<dbReference type="GO" id="GO:0005634">
    <property type="term" value="C:nucleus"/>
    <property type="evidence" value="ECO:0007669"/>
    <property type="project" value="TreeGrafter"/>
</dbReference>
<dbReference type="KEGG" id="som:SOMG_04713"/>
<dbReference type="SMART" id="SM00906">
    <property type="entry name" value="Fungal_trans"/>
    <property type="match status" value="1"/>
</dbReference>
<dbReference type="SMART" id="SM00066">
    <property type="entry name" value="GAL4"/>
    <property type="match status" value="1"/>
</dbReference>
<sequence>MSTIPADGILERPYRSRKTRPCDNCRLRKARCVVEVVGNSCALCLTLKIPCTYHLPPIKRNKSKKRSDSVSDELTLEVPSYSDTYHNSKPLPAHSAQRLLKVPESVGASASTKAPINSHDKQGPPRVPLNMAGITEMYHTSDDKFDKLGLDISLNYPYVLGPTCDSDIDLIREYFSFQDGVCSFDNMTLKYVSSNSRSPVMYILDPAYENDRHSDFARYERALHDLLTTYVDETTGRTLVDLYFTHIHPAYPILHGPRFLLSYKNGARNVPSILLAALYSLSLIYWSKDPRLSNVPPLDQRKMWNLVEDGLNFHFTQPRLSTIQAALLYLIGRPLSNMYSLTSILSRTTVLSQLLGFNHDCTNWEIPNEEKTIRKRIWWAIFIADKWYSMYFGLATNIHEDDYVVPKIDSNETLPLEITSSVSFKTFLIMVELSMILQDILQDLFTIRALSKHYNNNRSISYQITGFFSRLNSARPSKFEESGLGAASLMIQFDAVEILLWKTALRFHLPEFQSEDLFVCVEQAISNFIDISPDSIADFFWPYAGFHLSTLVSLLIRLHLDFHESNTYGARAFSLLDAFLRHCVTLHTAGFDIVEMAIGRSSSLLKELGKRYPHLSALWDNVFQLDDSLGPDFFQLAHEQAFDPWNPEAWSFSRP</sequence>
<dbReference type="EMBL" id="CP115613">
    <property type="protein sequence ID" value="WBW75386.1"/>
    <property type="molecule type" value="Genomic_DNA"/>
</dbReference>
<keyword evidence="1" id="KW-0479">Metal-binding</keyword>
<dbReference type="GO" id="GO:0000981">
    <property type="term" value="F:DNA-binding transcription factor activity, RNA polymerase II-specific"/>
    <property type="evidence" value="ECO:0007669"/>
    <property type="project" value="InterPro"/>
</dbReference>
<keyword evidence="4" id="KW-0238">DNA-binding</keyword>
<evidence type="ECO:0000256" key="2">
    <source>
        <dbReference type="ARBA" id="ARBA00023242"/>
    </source>
</evidence>